<keyword evidence="10" id="KW-0732">Signal</keyword>
<name>A0A672GS09_SALFA</name>
<keyword evidence="7" id="KW-0333">Golgi apparatus</keyword>
<evidence type="ECO:0000256" key="8">
    <source>
        <dbReference type="ARBA" id="ARBA00023136"/>
    </source>
</evidence>
<feature type="signal peptide" evidence="10">
    <location>
        <begin position="1"/>
        <end position="23"/>
    </location>
</feature>
<accession>A0A672GS09</accession>
<dbReference type="Ensembl" id="ENSSFAT00005022475.1">
    <property type="protein sequence ID" value="ENSSFAP00005021558.1"/>
    <property type="gene ID" value="ENSSFAG00005011262.1"/>
</dbReference>
<evidence type="ECO:0000256" key="3">
    <source>
        <dbReference type="ARBA" id="ARBA00022679"/>
    </source>
</evidence>
<dbReference type="PANTHER" id="PTHR14647">
    <property type="entry name" value="GALACTOSE-3-O-SULFOTRANSFERASE"/>
    <property type="match status" value="1"/>
</dbReference>
<proteinExistence type="inferred from homology"/>
<evidence type="ECO:0000256" key="2">
    <source>
        <dbReference type="ARBA" id="ARBA00008124"/>
    </source>
</evidence>
<reference evidence="11" key="3">
    <citation type="submission" date="2025-09" db="UniProtKB">
        <authorList>
            <consortium name="Ensembl"/>
        </authorList>
    </citation>
    <scope>IDENTIFICATION</scope>
</reference>
<dbReference type="Gene3D" id="3.40.50.300">
    <property type="entry name" value="P-loop containing nucleotide triphosphate hydrolases"/>
    <property type="match status" value="1"/>
</dbReference>
<evidence type="ECO:0000313" key="11">
    <source>
        <dbReference type="Ensembl" id="ENSSFAP00005021558.1"/>
    </source>
</evidence>
<dbReference type="Pfam" id="PF06990">
    <property type="entry name" value="Gal-3-0_sulfotr"/>
    <property type="match status" value="1"/>
</dbReference>
<dbReference type="GO" id="GO:0009247">
    <property type="term" value="P:glycolipid biosynthetic process"/>
    <property type="evidence" value="ECO:0007669"/>
    <property type="project" value="InterPro"/>
</dbReference>
<dbReference type="InterPro" id="IPR027417">
    <property type="entry name" value="P-loop_NTPase"/>
</dbReference>
<evidence type="ECO:0000256" key="7">
    <source>
        <dbReference type="ARBA" id="ARBA00023034"/>
    </source>
</evidence>
<evidence type="ECO:0000256" key="9">
    <source>
        <dbReference type="ARBA" id="ARBA00023180"/>
    </source>
</evidence>
<evidence type="ECO:0000313" key="12">
    <source>
        <dbReference type="Proteomes" id="UP000472267"/>
    </source>
</evidence>
<keyword evidence="12" id="KW-1185">Reference proteome</keyword>
<dbReference type="PANTHER" id="PTHR14647:SF62">
    <property type="entry name" value="GALACTOSE-3-O-SULFOTRANSFERASE 2"/>
    <property type="match status" value="1"/>
</dbReference>
<evidence type="ECO:0000256" key="6">
    <source>
        <dbReference type="ARBA" id="ARBA00022989"/>
    </source>
</evidence>
<dbReference type="GO" id="GO:0001733">
    <property type="term" value="F:galactosylceramide sulfotransferase activity"/>
    <property type="evidence" value="ECO:0007669"/>
    <property type="project" value="InterPro"/>
</dbReference>
<keyword evidence="6" id="KW-1133">Transmembrane helix</keyword>
<sequence>CRPLLLRRRSLGIILILPPPAHGFQLKDGFADYKSQNEEAGRLKKACQPKSHIVFLKTHKTASSTIQNILYRYGESRGLTFALPRNKHNQLSYPRYFDTHFVNGVESKLFLTFDILCNHMRFRKPEVKKLMPQDSFYFSILRNPVAMMESMYIYYKGLGVFIKTKSLEDFLDNGQNYVSLLNNYAHNNLAFDFGFDNTATADTPDLETIVNEVITGIEQDFHLILITEYFDESMILLKHALCWSLQDVVSFKLNSRHDQSRKSMSQITAEKIKRWNVLDWRIYEHFNATFWHKVRSLVGEEEMKREVSQLKELQAKLTSICLEGGEAVNPRLIRDEAVMPFQSGTAVIQGYNLNRNLDIQTKTKCQRLIMPELQHTKLLYEKQFPETGLKVVNKRRR</sequence>
<reference evidence="11" key="1">
    <citation type="submission" date="2019-06" db="EMBL/GenBank/DDBJ databases">
        <authorList>
            <consortium name="Wellcome Sanger Institute Data Sharing"/>
        </authorList>
    </citation>
    <scope>NUCLEOTIDE SEQUENCE [LARGE SCALE GENOMIC DNA]</scope>
</reference>
<dbReference type="InParanoid" id="A0A672GS09"/>
<dbReference type="AlphaFoldDB" id="A0A672GS09"/>
<reference evidence="11" key="2">
    <citation type="submission" date="2025-08" db="UniProtKB">
        <authorList>
            <consortium name="Ensembl"/>
        </authorList>
    </citation>
    <scope>IDENTIFICATION</scope>
</reference>
<organism evidence="11 12">
    <name type="scientific">Salarias fasciatus</name>
    <name type="common">Jewelled blenny</name>
    <name type="synonym">Blennius fasciatus</name>
    <dbReference type="NCBI Taxonomy" id="181472"/>
    <lineage>
        <taxon>Eukaryota</taxon>
        <taxon>Metazoa</taxon>
        <taxon>Chordata</taxon>
        <taxon>Craniata</taxon>
        <taxon>Vertebrata</taxon>
        <taxon>Euteleostomi</taxon>
        <taxon>Actinopterygii</taxon>
        <taxon>Neopterygii</taxon>
        <taxon>Teleostei</taxon>
        <taxon>Neoteleostei</taxon>
        <taxon>Acanthomorphata</taxon>
        <taxon>Ovalentaria</taxon>
        <taxon>Blenniimorphae</taxon>
        <taxon>Blenniiformes</taxon>
        <taxon>Blennioidei</taxon>
        <taxon>Blenniidae</taxon>
        <taxon>Salariinae</taxon>
        <taxon>Salarias</taxon>
    </lineage>
</organism>
<dbReference type="InterPro" id="IPR009729">
    <property type="entry name" value="Gal-3-0_sulfotransfrase"/>
</dbReference>
<comment type="subcellular location">
    <subcellularLocation>
        <location evidence="1">Golgi apparatus membrane</location>
        <topology evidence="1">Single-pass type II membrane protein</topology>
    </subcellularLocation>
</comment>
<dbReference type="SUPFAM" id="SSF52540">
    <property type="entry name" value="P-loop containing nucleoside triphosphate hydrolases"/>
    <property type="match status" value="1"/>
</dbReference>
<protein>
    <submittedName>
        <fullName evidence="11">Galactose-3-O-sulfotransferase 2</fullName>
    </submittedName>
</protein>
<comment type="similarity">
    <text evidence="2">Belongs to the galactose-3-O-sulfotransferase family.</text>
</comment>
<keyword evidence="8" id="KW-0472">Membrane</keyword>
<keyword evidence="9" id="KW-0325">Glycoprotein</keyword>
<evidence type="ECO:0000256" key="10">
    <source>
        <dbReference type="SAM" id="SignalP"/>
    </source>
</evidence>
<dbReference type="GO" id="GO:0000139">
    <property type="term" value="C:Golgi membrane"/>
    <property type="evidence" value="ECO:0007669"/>
    <property type="project" value="UniProtKB-SubCell"/>
</dbReference>
<dbReference type="OMA" id="CLQKGNF"/>
<keyword evidence="4" id="KW-0812">Transmembrane</keyword>
<feature type="chain" id="PRO_5025527826" evidence="10">
    <location>
        <begin position="24"/>
        <end position="397"/>
    </location>
</feature>
<dbReference type="Proteomes" id="UP000472267">
    <property type="component" value="Chromosome 14"/>
</dbReference>
<evidence type="ECO:0000256" key="5">
    <source>
        <dbReference type="ARBA" id="ARBA00022968"/>
    </source>
</evidence>
<evidence type="ECO:0000256" key="1">
    <source>
        <dbReference type="ARBA" id="ARBA00004323"/>
    </source>
</evidence>
<keyword evidence="3" id="KW-0808">Transferase</keyword>
<evidence type="ECO:0000256" key="4">
    <source>
        <dbReference type="ARBA" id="ARBA00022692"/>
    </source>
</evidence>
<keyword evidence="5" id="KW-0735">Signal-anchor</keyword>